<protein>
    <submittedName>
        <fullName evidence="2">Uncharacterized protein</fullName>
    </submittedName>
</protein>
<dbReference type="AlphaFoldDB" id="A0A0M8P2G5"/>
<reference evidence="2 3" key="1">
    <citation type="submission" date="2015-08" db="EMBL/GenBank/DDBJ databases">
        <title>Genome sequencing of Penicillium nordicum.</title>
        <authorList>
            <person name="Nguyen H.D."/>
            <person name="Seifert K.A."/>
        </authorList>
    </citation>
    <scope>NUCLEOTIDE SEQUENCE [LARGE SCALE GENOMIC DNA]</scope>
    <source>
        <strain evidence="2 3">DAOMC 185683</strain>
    </source>
</reference>
<dbReference type="EMBL" id="LHQQ01000067">
    <property type="protein sequence ID" value="KOS44096.1"/>
    <property type="molecule type" value="Genomic_DNA"/>
</dbReference>
<evidence type="ECO:0000313" key="3">
    <source>
        <dbReference type="Proteomes" id="UP000037696"/>
    </source>
</evidence>
<proteinExistence type="predicted"/>
<evidence type="ECO:0000256" key="1">
    <source>
        <dbReference type="SAM" id="MobiDB-lite"/>
    </source>
</evidence>
<dbReference type="Proteomes" id="UP000037696">
    <property type="component" value="Unassembled WGS sequence"/>
</dbReference>
<gene>
    <name evidence="2" type="ORF">ACN38_g4949</name>
</gene>
<comment type="caution">
    <text evidence="2">The sequence shown here is derived from an EMBL/GenBank/DDBJ whole genome shotgun (WGS) entry which is preliminary data.</text>
</comment>
<keyword evidence="3" id="KW-1185">Reference proteome</keyword>
<accession>A0A0M8P2G5</accession>
<name>A0A0M8P2G5_9EURO</name>
<organism evidence="2 3">
    <name type="scientific">Penicillium nordicum</name>
    <dbReference type="NCBI Taxonomy" id="229535"/>
    <lineage>
        <taxon>Eukaryota</taxon>
        <taxon>Fungi</taxon>
        <taxon>Dikarya</taxon>
        <taxon>Ascomycota</taxon>
        <taxon>Pezizomycotina</taxon>
        <taxon>Eurotiomycetes</taxon>
        <taxon>Eurotiomycetidae</taxon>
        <taxon>Eurotiales</taxon>
        <taxon>Aspergillaceae</taxon>
        <taxon>Penicillium</taxon>
    </lineage>
</organism>
<evidence type="ECO:0000313" key="2">
    <source>
        <dbReference type="EMBL" id="KOS44096.1"/>
    </source>
</evidence>
<sequence length="73" mass="8331">MELFRDRGGVLSCSHVLPTYLQSPYLRKYSVRHFYNFGQPSRGARLQSTGPQNDRNTREAQVDASKVPSALKF</sequence>
<feature type="region of interest" description="Disordered" evidence="1">
    <location>
        <begin position="39"/>
        <end position="73"/>
    </location>
</feature>